<dbReference type="PANTHER" id="PTHR48438:SF1">
    <property type="entry name" value="ALPHA-(1,3)-FUCOSYLTRANSFERASE C-RELATED"/>
    <property type="match status" value="1"/>
</dbReference>
<protein>
    <recommendedName>
        <fullName evidence="12">Fucosyltransferase</fullName>
        <ecNumber evidence="12">2.4.1.-</ecNumber>
    </recommendedName>
</protein>
<evidence type="ECO:0000256" key="7">
    <source>
        <dbReference type="ARBA" id="ARBA00022968"/>
    </source>
</evidence>
<dbReference type="GO" id="GO:0008417">
    <property type="term" value="F:fucosyltransferase activity"/>
    <property type="evidence" value="ECO:0007669"/>
    <property type="project" value="InterPro"/>
</dbReference>
<keyword evidence="5 12" id="KW-0808">Transferase</keyword>
<name>A0A8J2RNG8_9CRUS</name>
<evidence type="ECO:0000256" key="1">
    <source>
        <dbReference type="ARBA" id="ARBA00004447"/>
    </source>
</evidence>
<evidence type="ECO:0000313" key="16">
    <source>
        <dbReference type="Proteomes" id="UP000789390"/>
    </source>
</evidence>
<evidence type="ECO:0000256" key="6">
    <source>
        <dbReference type="ARBA" id="ARBA00022692"/>
    </source>
</evidence>
<keyword evidence="9 12" id="KW-0333">Golgi apparatus</keyword>
<evidence type="ECO:0000256" key="5">
    <source>
        <dbReference type="ARBA" id="ARBA00022679"/>
    </source>
</evidence>
<evidence type="ECO:0000256" key="4">
    <source>
        <dbReference type="ARBA" id="ARBA00022676"/>
    </source>
</evidence>
<evidence type="ECO:0000256" key="2">
    <source>
        <dbReference type="ARBA" id="ARBA00004922"/>
    </source>
</evidence>
<dbReference type="AlphaFoldDB" id="A0A8J2RNG8"/>
<keyword evidence="10 12" id="KW-0472">Membrane</keyword>
<evidence type="ECO:0000256" key="9">
    <source>
        <dbReference type="ARBA" id="ARBA00023034"/>
    </source>
</evidence>
<dbReference type="InterPro" id="IPR031481">
    <property type="entry name" value="Glyco_tran_10_N"/>
</dbReference>
<dbReference type="Gene3D" id="3.40.50.11660">
    <property type="entry name" value="Glycosyl transferase family 10, C-terminal domain"/>
    <property type="match status" value="1"/>
</dbReference>
<evidence type="ECO:0000256" key="12">
    <source>
        <dbReference type="RuleBase" id="RU003832"/>
    </source>
</evidence>
<dbReference type="InterPro" id="IPR055270">
    <property type="entry name" value="Glyco_tran_10_C"/>
</dbReference>
<keyword evidence="4 12" id="KW-0328">Glycosyltransferase</keyword>
<organism evidence="15 16">
    <name type="scientific">Daphnia galeata</name>
    <dbReference type="NCBI Taxonomy" id="27404"/>
    <lineage>
        <taxon>Eukaryota</taxon>
        <taxon>Metazoa</taxon>
        <taxon>Ecdysozoa</taxon>
        <taxon>Arthropoda</taxon>
        <taxon>Crustacea</taxon>
        <taxon>Branchiopoda</taxon>
        <taxon>Diplostraca</taxon>
        <taxon>Cladocera</taxon>
        <taxon>Anomopoda</taxon>
        <taxon>Daphniidae</taxon>
        <taxon>Daphnia</taxon>
    </lineage>
</organism>
<dbReference type="EMBL" id="CAKKLH010000112">
    <property type="protein sequence ID" value="CAH0103419.1"/>
    <property type="molecule type" value="Genomic_DNA"/>
</dbReference>
<evidence type="ECO:0000259" key="13">
    <source>
        <dbReference type="Pfam" id="PF00852"/>
    </source>
</evidence>
<comment type="subcellular location">
    <subcellularLocation>
        <location evidence="1 12">Golgi apparatus</location>
        <location evidence="1 12">Golgi stack membrane</location>
        <topology evidence="1 12">Single-pass type II membrane protein</topology>
    </subcellularLocation>
</comment>
<evidence type="ECO:0000259" key="14">
    <source>
        <dbReference type="Pfam" id="PF17039"/>
    </source>
</evidence>
<dbReference type="UniPathway" id="UPA00378"/>
<evidence type="ECO:0000256" key="3">
    <source>
        <dbReference type="ARBA" id="ARBA00008919"/>
    </source>
</evidence>
<evidence type="ECO:0000313" key="15">
    <source>
        <dbReference type="EMBL" id="CAH0103419.1"/>
    </source>
</evidence>
<feature type="domain" description="Fucosyltransferase N-terminal" evidence="14">
    <location>
        <begin position="77"/>
        <end position="190"/>
    </location>
</feature>
<keyword evidence="6 12" id="KW-0812">Transmembrane</keyword>
<keyword evidence="8 12" id="KW-1133">Transmembrane helix</keyword>
<dbReference type="InterPro" id="IPR038577">
    <property type="entry name" value="GT10-like_C_sf"/>
</dbReference>
<evidence type="ECO:0000256" key="11">
    <source>
        <dbReference type="ARBA" id="ARBA00023180"/>
    </source>
</evidence>
<keyword evidence="11" id="KW-0325">Glycoprotein</keyword>
<comment type="caution">
    <text evidence="15">The sequence shown here is derived from an EMBL/GenBank/DDBJ whole genome shotgun (WGS) entry which is preliminary data.</text>
</comment>
<dbReference type="PANTHER" id="PTHR48438">
    <property type="entry name" value="ALPHA-(1,3)-FUCOSYLTRANSFERASE C-RELATED"/>
    <property type="match status" value="1"/>
</dbReference>
<keyword evidence="7" id="KW-0735">Signal-anchor</keyword>
<reference evidence="15" key="1">
    <citation type="submission" date="2021-11" db="EMBL/GenBank/DDBJ databases">
        <authorList>
            <person name="Schell T."/>
        </authorList>
    </citation>
    <scope>NUCLEOTIDE SEQUENCE</scope>
    <source>
        <strain evidence="15">M5</strain>
    </source>
</reference>
<dbReference type="OrthoDB" id="427096at2759"/>
<gene>
    <name evidence="15" type="ORF">DGAL_LOCUS5993</name>
</gene>
<feature type="transmembrane region" description="Helical" evidence="12">
    <location>
        <begin position="21"/>
        <end position="39"/>
    </location>
</feature>
<keyword evidence="16" id="KW-1185">Reference proteome</keyword>
<evidence type="ECO:0000256" key="10">
    <source>
        <dbReference type="ARBA" id="ARBA00023136"/>
    </source>
</evidence>
<evidence type="ECO:0000256" key="8">
    <source>
        <dbReference type="ARBA" id="ARBA00022989"/>
    </source>
</evidence>
<dbReference type="Pfam" id="PF00852">
    <property type="entry name" value="Glyco_transf_10"/>
    <property type="match status" value="1"/>
</dbReference>
<dbReference type="Pfam" id="PF17039">
    <property type="entry name" value="Glyco_tran_10_N"/>
    <property type="match status" value="1"/>
</dbReference>
<dbReference type="GO" id="GO:0032580">
    <property type="term" value="C:Golgi cisterna membrane"/>
    <property type="evidence" value="ECO:0007669"/>
    <property type="project" value="UniProtKB-SubCell"/>
</dbReference>
<feature type="domain" description="Fucosyltransferase C-terminal" evidence="13">
    <location>
        <begin position="248"/>
        <end position="424"/>
    </location>
</feature>
<accession>A0A8J2RNG8</accession>
<comment type="pathway">
    <text evidence="2">Protein modification; protein glycosylation.</text>
</comment>
<comment type="similarity">
    <text evidence="3 12">Belongs to the glycosyltransferase 10 family.</text>
</comment>
<dbReference type="InterPro" id="IPR001503">
    <property type="entry name" value="Glyco_trans_10"/>
</dbReference>
<dbReference type="SUPFAM" id="SSF53756">
    <property type="entry name" value="UDP-Glycosyltransferase/glycogen phosphorylase"/>
    <property type="match status" value="1"/>
</dbReference>
<proteinExistence type="inferred from homology"/>
<dbReference type="Proteomes" id="UP000789390">
    <property type="component" value="Unassembled WGS sequence"/>
</dbReference>
<dbReference type="EC" id="2.4.1.-" evidence="12"/>
<sequence length="444" mass="52395">MKRLFSRNFLTPMCLSHSRTIRWPYYLAFVSSTLILFYFTRLHLAETNSQQIYDANVFQQHSSEKRHFSSPSAEKRVKRILFWTTYFDWKDFEFGMGQEPFVRAGCRVNNCMTTNDRRFLNDSDALLFHPINYDPVNDVPPHRNPRQRYVFLFYEAETSGRIYPVFQHSATHKGFFNWTMTYRRDSDVHSSEPYGILRRRKNMTSPSIYNLDTLPIKLAPGKLPPNPSIFLENIMMNNNESTNNSFVKKKTKKIAWFLSKCWTQSRRENFFRRLFDFYPSIDVYGECGSKGLDCLPWKSLECDQLLADYKFYIAAENSLCPDYVTEKFYRALQVGTVPIVYGGADYSAYAPPYSFIHAADFRSPKALADYLILLDQNPNLYARYFEWNKDWMVDRQPFDGWCDLCEKLNNDPEVSKSYEDIGKWWFDDVPCLPRSSVKNQSSQN</sequence>